<dbReference type="AlphaFoldDB" id="A0A178IGM6"/>
<protein>
    <recommendedName>
        <fullName evidence="3">exo-alpha-sialidase</fullName>
        <ecNumber evidence="3">3.2.1.18</ecNumber>
    </recommendedName>
</protein>
<comment type="catalytic activity">
    <reaction evidence="1">
        <text>Hydrolysis of alpha-(2-&gt;3)-, alpha-(2-&gt;6)-, alpha-(2-&gt;8)- glycosidic linkages of terminal sialic acid residues in oligosaccharides, glycoproteins, glycolipids, colominic acid and synthetic substrates.</text>
        <dbReference type="EC" id="3.2.1.18"/>
    </reaction>
</comment>
<feature type="signal peptide" evidence="4">
    <location>
        <begin position="1"/>
        <end position="22"/>
    </location>
</feature>
<dbReference type="Proteomes" id="UP000078486">
    <property type="component" value="Unassembled WGS sequence"/>
</dbReference>
<evidence type="ECO:0000256" key="1">
    <source>
        <dbReference type="ARBA" id="ARBA00000427"/>
    </source>
</evidence>
<keyword evidence="4" id="KW-0732">Signal</keyword>
<comment type="similarity">
    <text evidence="2">Belongs to the glycosyl hydrolase 33 family.</text>
</comment>
<feature type="chain" id="PRO_5008088811" description="exo-alpha-sialidase" evidence="4">
    <location>
        <begin position="23"/>
        <end position="397"/>
    </location>
</feature>
<evidence type="ECO:0000256" key="4">
    <source>
        <dbReference type="SAM" id="SignalP"/>
    </source>
</evidence>
<dbReference type="PANTHER" id="PTHR10628">
    <property type="entry name" value="SIALIDASE"/>
    <property type="match status" value="1"/>
</dbReference>
<dbReference type="GO" id="GO:0004308">
    <property type="term" value="F:exo-alpha-sialidase activity"/>
    <property type="evidence" value="ECO:0007669"/>
    <property type="project" value="UniProtKB-EC"/>
</dbReference>
<dbReference type="InterPro" id="IPR026856">
    <property type="entry name" value="Sialidase_fam"/>
</dbReference>
<dbReference type="GO" id="GO:0005737">
    <property type="term" value="C:cytoplasm"/>
    <property type="evidence" value="ECO:0007669"/>
    <property type="project" value="TreeGrafter"/>
</dbReference>
<dbReference type="SUPFAM" id="SSF50939">
    <property type="entry name" value="Sialidases"/>
    <property type="match status" value="1"/>
</dbReference>
<dbReference type="Pfam" id="PF13088">
    <property type="entry name" value="BNR_2"/>
    <property type="match status" value="1"/>
</dbReference>
<proteinExistence type="inferred from homology"/>
<dbReference type="EMBL" id="LRRQ01000103">
    <property type="protein sequence ID" value="OAM89174.1"/>
    <property type="molecule type" value="Genomic_DNA"/>
</dbReference>
<dbReference type="STRING" id="1184151.AW736_14570"/>
<evidence type="ECO:0000256" key="2">
    <source>
        <dbReference type="ARBA" id="ARBA00009348"/>
    </source>
</evidence>
<comment type="caution">
    <text evidence="6">The sequence shown here is derived from an EMBL/GenBank/DDBJ whole genome shotgun (WGS) entry which is preliminary data.</text>
</comment>
<organism evidence="6 7">
    <name type="scientific">Termitidicoccus mucosus</name>
    <dbReference type="NCBI Taxonomy" id="1184151"/>
    <lineage>
        <taxon>Bacteria</taxon>
        <taxon>Pseudomonadati</taxon>
        <taxon>Verrucomicrobiota</taxon>
        <taxon>Opitutia</taxon>
        <taxon>Opitutales</taxon>
        <taxon>Opitutaceae</taxon>
        <taxon>Termitidicoccus</taxon>
    </lineage>
</organism>
<evidence type="ECO:0000313" key="7">
    <source>
        <dbReference type="Proteomes" id="UP000078486"/>
    </source>
</evidence>
<dbReference type="GO" id="GO:0006689">
    <property type="term" value="P:ganglioside catabolic process"/>
    <property type="evidence" value="ECO:0007669"/>
    <property type="project" value="TreeGrafter"/>
</dbReference>
<evidence type="ECO:0000256" key="3">
    <source>
        <dbReference type="ARBA" id="ARBA00012733"/>
    </source>
</evidence>
<feature type="domain" description="Sialidase" evidence="5">
    <location>
        <begin position="79"/>
        <end position="362"/>
    </location>
</feature>
<dbReference type="OrthoDB" id="7294637at2"/>
<dbReference type="GO" id="GO:0009313">
    <property type="term" value="P:oligosaccharide catabolic process"/>
    <property type="evidence" value="ECO:0007669"/>
    <property type="project" value="TreeGrafter"/>
</dbReference>
<dbReference type="EC" id="3.2.1.18" evidence="3"/>
<dbReference type="GO" id="GO:0016020">
    <property type="term" value="C:membrane"/>
    <property type="evidence" value="ECO:0007669"/>
    <property type="project" value="TreeGrafter"/>
</dbReference>
<evidence type="ECO:0000259" key="5">
    <source>
        <dbReference type="Pfam" id="PF13088"/>
    </source>
</evidence>
<sequence>MNKSKCPSLLARGLLAAGIVFAAVAAHAAAPSFEQTDLFEVGQEGYLSYRIPCLVVTPKGTVIAINSARRAVSDWAKIDLMMRRSIDGGKTWQERVVIASAPGKVTVDNPVVIVNRKTGGLHFLYQTNYARVFHKTSADEGVTWSEPVEITPALEEFRTKYNYNWNVIAPGPGHAIQLDNGRLVVPVWLCNSGTKAHRPSVVATIYSDDSGKTWHCGEILPDTLKNMNETAAVQLDDGRVALYIRNEEPGAYCHAVSYSKDGATGWTKPALQPELYSPISFATVTRLSSGRDGGKSRLLYVHPYNPDDTEVIRATWGARPRAKVTVRLSHDEGKTWPVAKTLDSGRGGYADIAVAPDGTIYCLYERGFVEGNNLNTRFLSIARFNLEWLTDGKDSMK</sequence>
<evidence type="ECO:0000313" key="6">
    <source>
        <dbReference type="EMBL" id="OAM89174.1"/>
    </source>
</evidence>
<reference evidence="6 7" key="1">
    <citation type="submission" date="2016-01" db="EMBL/GenBank/DDBJ databases">
        <title>High potential of lignocellulose degradation of a new Verrucomicrobia species.</title>
        <authorList>
            <person name="Wang Y."/>
            <person name="Shi Y."/>
            <person name="Qiu Z."/>
            <person name="Liu S."/>
            <person name="Yang H."/>
        </authorList>
    </citation>
    <scope>NUCLEOTIDE SEQUENCE [LARGE SCALE GENOMIC DNA]</scope>
    <source>
        <strain evidence="6 7">TSB47</strain>
    </source>
</reference>
<dbReference type="Gene3D" id="2.120.10.10">
    <property type="match status" value="1"/>
</dbReference>
<keyword evidence="7" id="KW-1185">Reference proteome</keyword>
<gene>
    <name evidence="6" type="ORF">AW736_14570</name>
</gene>
<name>A0A178IGM6_9BACT</name>
<dbReference type="PANTHER" id="PTHR10628:SF30">
    <property type="entry name" value="EXO-ALPHA-SIALIDASE"/>
    <property type="match status" value="1"/>
</dbReference>
<dbReference type="InterPro" id="IPR036278">
    <property type="entry name" value="Sialidase_sf"/>
</dbReference>
<dbReference type="InterPro" id="IPR011040">
    <property type="entry name" value="Sialidase"/>
</dbReference>
<dbReference type="CDD" id="cd15482">
    <property type="entry name" value="Sialidase_non-viral"/>
    <property type="match status" value="1"/>
</dbReference>
<dbReference type="RefSeq" id="WP_068770901.1">
    <property type="nucleotide sequence ID" value="NZ_CP109796.1"/>
</dbReference>
<accession>A0A178IGM6</accession>